<evidence type="ECO:0000256" key="2">
    <source>
        <dbReference type="ARBA" id="ARBA00004141"/>
    </source>
</evidence>
<dbReference type="PROSITE" id="PS50885">
    <property type="entry name" value="HAMP"/>
    <property type="match status" value="1"/>
</dbReference>
<feature type="transmembrane region" description="Helical" evidence="11">
    <location>
        <begin position="54"/>
        <end position="75"/>
    </location>
</feature>
<keyword evidence="4" id="KW-0597">Phosphoprotein</keyword>
<keyword evidence="15" id="KW-1185">Reference proteome</keyword>
<protein>
    <recommendedName>
        <fullName evidence="10">Heme sensor protein HssS</fullName>
        <ecNumber evidence="3">2.7.13.3</ecNumber>
    </recommendedName>
</protein>
<evidence type="ECO:0000256" key="5">
    <source>
        <dbReference type="ARBA" id="ARBA00022679"/>
    </source>
</evidence>
<evidence type="ECO:0000256" key="4">
    <source>
        <dbReference type="ARBA" id="ARBA00022553"/>
    </source>
</evidence>
<comment type="catalytic activity">
    <reaction evidence="1">
        <text>ATP + protein L-histidine = ADP + protein N-phospho-L-histidine.</text>
        <dbReference type="EC" id="2.7.13.3"/>
    </reaction>
</comment>
<dbReference type="InterPro" id="IPR005467">
    <property type="entry name" value="His_kinase_dom"/>
</dbReference>
<evidence type="ECO:0000256" key="3">
    <source>
        <dbReference type="ARBA" id="ARBA00012438"/>
    </source>
</evidence>
<dbReference type="InterPro" id="IPR003594">
    <property type="entry name" value="HATPase_dom"/>
</dbReference>
<keyword evidence="6 14" id="KW-0418">Kinase</keyword>
<dbReference type="SMART" id="SM00388">
    <property type="entry name" value="HisKA"/>
    <property type="match status" value="1"/>
</dbReference>
<evidence type="ECO:0000313" key="14">
    <source>
        <dbReference type="EMBL" id="MBV7389272.1"/>
    </source>
</evidence>
<dbReference type="PROSITE" id="PS50109">
    <property type="entry name" value="HIS_KIN"/>
    <property type="match status" value="1"/>
</dbReference>
<evidence type="ECO:0000313" key="15">
    <source>
        <dbReference type="Proteomes" id="UP000774130"/>
    </source>
</evidence>
<dbReference type="InterPro" id="IPR050398">
    <property type="entry name" value="HssS/ArlS-like"/>
</dbReference>
<dbReference type="PANTHER" id="PTHR45528">
    <property type="entry name" value="SENSOR HISTIDINE KINASE CPXA"/>
    <property type="match status" value="1"/>
</dbReference>
<dbReference type="GO" id="GO:0016301">
    <property type="term" value="F:kinase activity"/>
    <property type="evidence" value="ECO:0007669"/>
    <property type="project" value="UniProtKB-KW"/>
</dbReference>
<evidence type="ECO:0000256" key="10">
    <source>
        <dbReference type="ARBA" id="ARBA00040841"/>
    </source>
</evidence>
<dbReference type="Pfam" id="PF02518">
    <property type="entry name" value="HATPase_c"/>
    <property type="match status" value="1"/>
</dbReference>
<dbReference type="CDD" id="cd00075">
    <property type="entry name" value="HATPase"/>
    <property type="match status" value="1"/>
</dbReference>
<dbReference type="RefSeq" id="WP_218324339.1">
    <property type="nucleotide sequence ID" value="NZ_JAHUZB010000001.1"/>
</dbReference>
<feature type="domain" description="Histidine kinase" evidence="12">
    <location>
        <begin position="133"/>
        <end position="346"/>
    </location>
</feature>
<dbReference type="EC" id="2.7.13.3" evidence="3"/>
<dbReference type="CDD" id="cd06225">
    <property type="entry name" value="HAMP"/>
    <property type="match status" value="1"/>
</dbReference>
<dbReference type="Pfam" id="PF00512">
    <property type="entry name" value="HisKA"/>
    <property type="match status" value="1"/>
</dbReference>
<dbReference type="SMART" id="SM00387">
    <property type="entry name" value="HATPase_c"/>
    <property type="match status" value="1"/>
</dbReference>
<dbReference type="Proteomes" id="UP000774130">
    <property type="component" value="Unassembled WGS sequence"/>
</dbReference>
<accession>A0ABS6T8P1</accession>
<keyword evidence="7" id="KW-0843">Virulence</keyword>
<evidence type="ECO:0000256" key="8">
    <source>
        <dbReference type="ARBA" id="ARBA00023136"/>
    </source>
</evidence>
<feature type="transmembrane region" description="Helical" evidence="11">
    <location>
        <begin position="9"/>
        <end position="34"/>
    </location>
</feature>
<dbReference type="InterPro" id="IPR003660">
    <property type="entry name" value="HAMP_dom"/>
</dbReference>
<evidence type="ECO:0000256" key="6">
    <source>
        <dbReference type="ARBA" id="ARBA00022777"/>
    </source>
</evidence>
<keyword evidence="5" id="KW-0808">Transferase</keyword>
<dbReference type="PANTHER" id="PTHR45528:SF11">
    <property type="entry name" value="HISTIDINE KINASE"/>
    <property type="match status" value="1"/>
</dbReference>
<evidence type="ECO:0000259" key="12">
    <source>
        <dbReference type="PROSITE" id="PS50109"/>
    </source>
</evidence>
<gene>
    <name evidence="14" type="ORF">KUA55_01155</name>
</gene>
<comment type="function">
    <text evidence="9">Member of the two-component regulatory system HssS/HssR involved in intracellular heme homeostasis and tempering of staphylococcal virulence. HssS functions as a heme sensor histidine kinase which is autophosphorylated at a histidine residue and transfers its phosphate group to an aspartate residue of HssR. HssR/HssS activates the expression of hrtAB, an efflux pump, in response to extracellular heme, hemin, hemoglobin or blood.</text>
</comment>
<evidence type="ECO:0000256" key="11">
    <source>
        <dbReference type="SAM" id="Phobius"/>
    </source>
</evidence>
<keyword evidence="11" id="KW-0812">Transmembrane</keyword>
<dbReference type="SMART" id="SM00304">
    <property type="entry name" value="HAMP"/>
    <property type="match status" value="1"/>
</dbReference>
<dbReference type="InterPro" id="IPR003661">
    <property type="entry name" value="HisK_dim/P_dom"/>
</dbReference>
<feature type="domain" description="HAMP" evidence="13">
    <location>
        <begin position="72"/>
        <end position="125"/>
    </location>
</feature>
<dbReference type="CDD" id="cd00082">
    <property type="entry name" value="HisKA"/>
    <property type="match status" value="1"/>
</dbReference>
<evidence type="ECO:0000259" key="13">
    <source>
        <dbReference type="PROSITE" id="PS50885"/>
    </source>
</evidence>
<dbReference type="Pfam" id="PF00672">
    <property type="entry name" value="HAMP"/>
    <property type="match status" value="1"/>
</dbReference>
<reference evidence="14 15" key="1">
    <citation type="submission" date="2021-06" db="EMBL/GenBank/DDBJ databases">
        <title>Enterococcus alishanensis sp. nov., a novel lactic acid bacterium isolated from fresh coffee beans.</title>
        <authorList>
            <person name="Chen Y.-S."/>
        </authorList>
    </citation>
    <scope>NUCLEOTIDE SEQUENCE [LARGE SCALE GENOMIC DNA]</scope>
    <source>
        <strain evidence="14 15">ALS3</strain>
    </source>
</reference>
<evidence type="ECO:0000256" key="7">
    <source>
        <dbReference type="ARBA" id="ARBA00023026"/>
    </source>
</evidence>
<keyword evidence="11" id="KW-1133">Transmembrane helix</keyword>
<organism evidence="14 15">
    <name type="scientific">Enterococcus alishanensis</name>
    <dbReference type="NCBI Taxonomy" id="1303817"/>
    <lineage>
        <taxon>Bacteria</taxon>
        <taxon>Bacillati</taxon>
        <taxon>Bacillota</taxon>
        <taxon>Bacilli</taxon>
        <taxon>Lactobacillales</taxon>
        <taxon>Enterococcaceae</taxon>
        <taxon>Enterococcus</taxon>
    </lineage>
</organism>
<evidence type="ECO:0000256" key="9">
    <source>
        <dbReference type="ARBA" id="ARBA00037219"/>
    </source>
</evidence>
<sequence length="349" mass="40189">MRKKLYSQLWIYFACIIFLMMLLVLTIFIFLLLLINHYEFLSAERNNQFFPLGFISLLSLVIGAGVSLFVGKRILQPIANLRKAMNQVSQGDFSIALDDQQKVHEVAQLYHDFNLMVRGLNSIEMLQNNFVSDVSHEFKTPIATIQGYVQLLQAEDLSEVERQDYLRRIQDGTRQLSQLTENILKLTKLENQELGLEKQHFRLDEQLRQVILFLQPRWENQGINWQLDLINTDYFGNEELLYQVWLNLIDNALKYSQENTTIIISIKVLPDTVIVAISDQGVGMAEKTIPKIFDKFYQNDTSRQSKGNGLGLALVQKIVALHDGKVKVTSQLNVGTTFKVYLPLDTKKS</sequence>
<evidence type="ECO:0000256" key="1">
    <source>
        <dbReference type="ARBA" id="ARBA00000085"/>
    </source>
</evidence>
<comment type="subcellular location">
    <subcellularLocation>
        <location evidence="2">Membrane</location>
        <topology evidence="2">Multi-pass membrane protein</topology>
    </subcellularLocation>
</comment>
<keyword evidence="8 11" id="KW-0472">Membrane</keyword>
<dbReference type="EMBL" id="JAHUZB010000001">
    <property type="protein sequence ID" value="MBV7389272.1"/>
    <property type="molecule type" value="Genomic_DNA"/>
</dbReference>
<proteinExistence type="predicted"/>
<comment type="caution">
    <text evidence="14">The sequence shown here is derived from an EMBL/GenBank/DDBJ whole genome shotgun (WGS) entry which is preliminary data.</text>
</comment>
<name>A0ABS6T8P1_9ENTE</name>